<dbReference type="Gene3D" id="3.30.230.30">
    <property type="entry name" value="Impact, N-terminal domain"/>
    <property type="match status" value="1"/>
</dbReference>
<name>A0ABT6N9U0_9FIRM</name>
<proteinExistence type="inferred from homology"/>
<dbReference type="InterPro" id="IPR020569">
    <property type="entry name" value="UPF0029_Impact_CS"/>
</dbReference>
<dbReference type="InterPro" id="IPR015796">
    <property type="entry name" value="Impact_YigZ-like"/>
</dbReference>
<dbReference type="PANTHER" id="PTHR16301">
    <property type="entry name" value="IMPACT-RELATED"/>
    <property type="match status" value="1"/>
</dbReference>
<dbReference type="InterPro" id="IPR035647">
    <property type="entry name" value="EFG_III/V"/>
</dbReference>
<sequence>MKNFKTIYLEAVSETVINKSRFIAYSKPVQDEADAIQFIEQIKKKNWDATHNVPVYVLGDNYSTQRYSDDGEPSGTAGVPILEMLKKEGLTNLCIVVTRYFGGVKLGTGGLVRAYTESAKEVLFASKIVDKKVKQLIKCNVDYQMHGKIQNFILNQEDIILKDTIFTDEVTILFYVDALNEERNIEALVNLTSGNISIQNEGEFYLTIHEGNVI</sequence>
<comment type="caution">
    <text evidence="4">The sequence shown here is derived from an EMBL/GenBank/DDBJ whole genome shotgun (WGS) entry which is preliminary data.</text>
</comment>
<dbReference type="EMBL" id="JARYZI010000001">
    <property type="protein sequence ID" value="MDH8677164.1"/>
    <property type="molecule type" value="Genomic_DNA"/>
</dbReference>
<protein>
    <submittedName>
        <fullName evidence="4">YigZ family protein</fullName>
    </submittedName>
</protein>
<dbReference type="InterPro" id="IPR001498">
    <property type="entry name" value="Impact_N"/>
</dbReference>
<evidence type="ECO:0000313" key="5">
    <source>
        <dbReference type="Proteomes" id="UP001158045"/>
    </source>
</evidence>
<dbReference type="InterPro" id="IPR020568">
    <property type="entry name" value="Ribosomal_Su5_D2-typ_SF"/>
</dbReference>
<keyword evidence="5" id="KW-1185">Reference proteome</keyword>
<feature type="domain" description="Impact N-terminal" evidence="2">
    <location>
        <begin position="19"/>
        <end position="123"/>
    </location>
</feature>
<evidence type="ECO:0000259" key="3">
    <source>
        <dbReference type="Pfam" id="PF09186"/>
    </source>
</evidence>
<dbReference type="InterPro" id="IPR023582">
    <property type="entry name" value="Impact"/>
</dbReference>
<evidence type="ECO:0000259" key="2">
    <source>
        <dbReference type="Pfam" id="PF01205"/>
    </source>
</evidence>
<gene>
    <name evidence="4" type="ORF">QE109_03335</name>
</gene>
<accession>A0ABT6N9U0</accession>
<dbReference type="Pfam" id="PF09186">
    <property type="entry name" value="DUF1949"/>
    <property type="match status" value="1"/>
</dbReference>
<dbReference type="RefSeq" id="WP_281092962.1">
    <property type="nucleotide sequence ID" value="NZ_JARYZI010000001.1"/>
</dbReference>
<dbReference type="InterPro" id="IPR036956">
    <property type="entry name" value="Impact_N_sf"/>
</dbReference>
<dbReference type="InterPro" id="IPR015269">
    <property type="entry name" value="UPF0029_Impact_C"/>
</dbReference>
<dbReference type="SUPFAM" id="SSF54211">
    <property type="entry name" value="Ribosomal protein S5 domain 2-like"/>
    <property type="match status" value="1"/>
</dbReference>
<dbReference type="PROSITE" id="PS00910">
    <property type="entry name" value="UPF0029"/>
    <property type="match status" value="1"/>
</dbReference>
<reference evidence="4 5" key="1">
    <citation type="submission" date="2023-04" db="EMBL/GenBank/DDBJ databases">
        <title>Fusibacter bizertensis strain WBS, isolated from littoral bottom sediments of the Arctic seas - biochemical and genomic analysis.</title>
        <authorList>
            <person name="Brioukhanov A.L."/>
        </authorList>
    </citation>
    <scope>NUCLEOTIDE SEQUENCE [LARGE SCALE GENOMIC DNA]</scope>
    <source>
        <strain evidence="4 5">WBS</strain>
    </source>
</reference>
<organism evidence="4 5">
    <name type="scientific">Fusibacter bizertensis</name>
    <dbReference type="NCBI Taxonomy" id="1488331"/>
    <lineage>
        <taxon>Bacteria</taxon>
        <taxon>Bacillati</taxon>
        <taxon>Bacillota</taxon>
        <taxon>Clostridia</taxon>
        <taxon>Eubacteriales</taxon>
        <taxon>Eubacteriales Family XII. Incertae Sedis</taxon>
        <taxon>Fusibacter</taxon>
    </lineage>
</organism>
<evidence type="ECO:0000256" key="1">
    <source>
        <dbReference type="ARBA" id="ARBA00007665"/>
    </source>
</evidence>
<evidence type="ECO:0000313" key="4">
    <source>
        <dbReference type="EMBL" id="MDH8677164.1"/>
    </source>
</evidence>
<dbReference type="PANTHER" id="PTHR16301:SF20">
    <property type="entry name" value="IMPACT FAMILY MEMBER YIGZ"/>
    <property type="match status" value="1"/>
</dbReference>
<dbReference type="SUPFAM" id="SSF54980">
    <property type="entry name" value="EF-G C-terminal domain-like"/>
    <property type="match status" value="1"/>
</dbReference>
<comment type="similarity">
    <text evidence="1">Belongs to the IMPACT family.</text>
</comment>
<dbReference type="Proteomes" id="UP001158045">
    <property type="component" value="Unassembled WGS sequence"/>
</dbReference>
<dbReference type="NCBIfam" id="TIGR00257">
    <property type="entry name" value="IMPACT_YIGZ"/>
    <property type="match status" value="1"/>
</dbReference>
<feature type="domain" description="UPF0029" evidence="3">
    <location>
        <begin position="139"/>
        <end position="195"/>
    </location>
</feature>
<dbReference type="Pfam" id="PF01205">
    <property type="entry name" value="Impact_N"/>
    <property type="match status" value="1"/>
</dbReference>